<evidence type="ECO:0000313" key="2">
    <source>
        <dbReference type="EMBL" id="EAX90822.1"/>
    </source>
</evidence>
<dbReference type="Pfam" id="PF11929">
    <property type="entry name" value="DUF3447"/>
    <property type="match status" value="1"/>
</dbReference>
<evidence type="ECO:0000313" key="3">
    <source>
        <dbReference type="Proteomes" id="UP000001542"/>
    </source>
</evidence>
<dbReference type="PANTHER" id="PTHR24182:SF13">
    <property type="entry name" value="LD18443P"/>
    <property type="match status" value="1"/>
</dbReference>
<dbReference type="InParanoid" id="A2FW89"/>
<feature type="domain" description="DUF3447" evidence="1">
    <location>
        <begin position="196"/>
        <end position="281"/>
    </location>
</feature>
<reference evidence="2" key="1">
    <citation type="submission" date="2006-10" db="EMBL/GenBank/DDBJ databases">
        <authorList>
            <person name="Amadeo P."/>
            <person name="Zhao Q."/>
            <person name="Wortman J."/>
            <person name="Fraser-Liggett C."/>
            <person name="Carlton J."/>
        </authorList>
    </citation>
    <scope>NUCLEOTIDE SEQUENCE</scope>
    <source>
        <strain evidence="2">G3</strain>
    </source>
</reference>
<proteinExistence type="predicted"/>
<keyword evidence="3" id="KW-1185">Reference proteome</keyword>
<dbReference type="SUPFAM" id="SSF48403">
    <property type="entry name" value="Ankyrin repeat"/>
    <property type="match status" value="1"/>
</dbReference>
<dbReference type="VEuPathDB" id="TrichDB:TVAG_455500"/>
<dbReference type="InterPro" id="IPR036770">
    <property type="entry name" value="Ankyrin_rpt-contain_sf"/>
</dbReference>
<dbReference type="EMBL" id="DS114080">
    <property type="protein sequence ID" value="EAX90822.1"/>
    <property type="molecule type" value="Genomic_DNA"/>
</dbReference>
<dbReference type="AlphaFoldDB" id="A2FW89"/>
<gene>
    <name evidence="2" type="ORF">TVAG_455500</name>
</gene>
<accession>A2FW89</accession>
<evidence type="ECO:0000259" key="1">
    <source>
        <dbReference type="Pfam" id="PF11929"/>
    </source>
</evidence>
<name>A2FW89_TRIV3</name>
<protein>
    <recommendedName>
        <fullName evidence="1">DUF3447 domain-containing protein</fullName>
    </recommendedName>
</protein>
<dbReference type="eggNOG" id="ENOG502SBM3">
    <property type="taxonomic scope" value="Eukaryota"/>
</dbReference>
<reference evidence="2" key="2">
    <citation type="journal article" date="2007" name="Science">
        <title>Draft genome sequence of the sexually transmitted pathogen Trichomonas vaginalis.</title>
        <authorList>
            <person name="Carlton J.M."/>
            <person name="Hirt R.P."/>
            <person name="Silva J.C."/>
            <person name="Delcher A.L."/>
            <person name="Schatz M."/>
            <person name="Zhao Q."/>
            <person name="Wortman J.R."/>
            <person name="Bidwell S.L."/>
            <person name="Alsmark U.C.M."/>
            <person name="Besteiro S."/>
            <person name="Sicheritz-Ponten T."/>
            <person name="Noel C.J."/>
            <person name="Dacks J.B."/>
            <person name="Foster P.G."/>
            <person name="Simillion C."/>
            <person name="Van de Peer Y."/>
            <person name="Miranda-Saavedra D."/>
            <person name="Barton G.J."/>
            <person name="Westrop G.D."/>
            <person name="Mueller S."/>
            <person name="Dessi D."/>
            <person name="Fiori P.L."/>
            <person name="Ren Q."/>
            <person name="Paulsen I."/>
            <person name="Zhang H."/>
            <person name="Bastida-Corcuera F.D."/>
            <person name="Simoes-Barbosa A."/>
            <person name="Brown M.T."/>
            <person name="Hayes R.D."/>
            <person name="Mukherjee M."/>
            <person name="Okumura C.Y."/>
            <person name="Schneider R."/>
            <person name="Smith A.J."/>
            <person name="Vanacova S."/>
            <person name="Villalvazo M."/>
            <person name="Haas B.J."/>
            <person name="Pertea M."/>
            <person name="Feldblyum T.V."/>
            <person name="Utterback T.R."/>
            <person name="Shu C.L."/>
            <person name="Osoegawa K."/>
            <person name="de Jong P.J."/>
            <person name="Hrdy I."/>
            <person name="Horvathova L."/>
            <person name="Zubacova Z."/>
            <person name="Dolezal P."/>
            <person name="Malik S.B."/>
            <person name="Logsdon J.M. Jr."/>
            <person name="Henze K."/>
            <person name="Gupta A."/>
            <person name="Wang C.C."/>
            <person name="Dunne R.L."/>
            <person name="Upcroft J.A."/>
            <person name="Upcroft P."/>
            <person name="White O."/>
            <person name="Salzberg S.L."/>
            <person name="Tang P."/>
            <person name="Chiu C.-H."/>
            <person name="Lee Y.-S."/>
            <person name="Embley T.M."/>
            <person name="Coombs G.H."/>
            <person name="Mottram J.C."/>
            <person name="Tachezy J."/>
            <person name="Fraser-Liggett C.M."/>
            <person name="Johnson P.J."/>
        </authorList>
    </citation>
    <scope>NUCLEOTIDE SEQUENCE [LARGE SCALE GENOMIC DNA]</scope>
    <source>
        <strain evidence="2">G3</strain>
    </source>
</reference>
<dbReference type="SMR" id="A2FW89"/>
<organism evidence="2 3">
    <name type="scientific">Trichomonas vaginalis (strain ATCC PRA-98 / G3)</name>
    <dbReference type="NCBI Taxonomy" id="412133"/>
    <lineage>
        <taxon>Eukaryota</taxon>
        <taxon>Metamonada</taxon>
        <taxon>Parabasalia</taxon>
        <taxon>Trichomonadida</taxon>
        <taxon>Trichomonadidae</taxon>
        <taxon>Trichomonas</taxon>
    </lineage>
</organism>
<dbReference type="Proteomes" id="UP000001542">
    <property type="component" value="Unassembled WGS sequence"/>
</dbReference>
<dbReference type="VEuPathDB" id="TrichDB:TVAGG3_0563140"/>
<sequence length="312" mass="37270">MSDQDTHPSKFYELRSIYKYYIDSYNALYRLKTENEKELNKIYKMIKTELIDSKIYPPKKIIEDILYIIPYNNRYAKSYLSLAKLLYDNYQVKETIHVPLPIRYLFYREYGIKLNKSDDFEKNKFENLDFLSEDTIYRVIMNNELERFISFTERKGFNKNQTLRSELYPIYKDFSLLELCCYYGAVDCFKFLRTKFNSQTTPNCIYLSFLGGNPEIMSECLKLAQIPDLISYGKLWLSQSMMHAIISHNIDFVTFLMNEHNIEINLYWCGSYKNLESFLVYFDQTNDINACFVFSTMFDIGCPKVRLAQRSI</sequence>
<dbReference type="PANTHER" id="PTHR24182">
    <property type="entry name" value="ANKYRIN REPEAT AND SOCS BOX CONTAINING 4"/>
    <property type="match status" value="1"/>
</dbReference>
<dbReference type="InterPro" id="IPR020683">
    <property type="entry name" value="DUF3447"/>
</dbReference>